<dbReference type="KEGG" id="mpro:BJP34_14830"/>
<dbReference type="SMART" id="SM00028">
    <property type="entry name" value="TPR"/>
    <property type="match status" value="8"/>
</dbReference>
<reference evidence="4" key="1">
    <citation type="submission" date="2016-10" db="EMBL/GenBank/DDBJ databases">
        <title>Comparative genomics uncovers the prolific and rare metabolic potential of the cyanobacterial genus Moorea.</title>
        <authorList>
            <person name="Leao T."/>
            <person name="Castelao G."/>
            <person name="Korobeynikov A."/>
            <person name="Monroe E.A."/>
            <person name="Podell S."/>
            <person name="Glukhov E."/>
            <person name="Allen E."/>
            <person name="Gerwick W.H."/>
            <person name="Gerwick L."/>
        </authorList>
    </citation>
    <scope>NUCLEOTIDE SEQUENCE [LARGE SCALE GENOMIC DNA]</scope>
    <source>
        <strain evidence="4">PAL-8-15-08-1</strain>
    </source>
</reference>
<dbReference type="RefSeq" id="WP_070393003.1">
    <property type="nucleotide sequence ID" value="NZ_CP017599.1"/>
</dbReference>
<feature type="coiled-coil region" evidence="1">
    <location>
        <begin position="620"/>
        <end position="684"/>
    </location>
</feature>
<dbReference type="Pfam" id="PF13424">
    <property type="entry name" value="TPR_12"/>
    <property type="match status" value="1"/>
</dbReference>
<dbReference type="Gene3D" id="1.25.40.10">
    <property type="entry name" value="Tetratricopeptide repeat domain"/>
    <property type="match status" value="4"/>
</dbReference>
<dbReference type="Proteomes" id="UP000177870">
    <property type="component" value="Chromosome"/>
</dbReference>
<dbReference type="InterPro" id="IPR011990">
    <property type="entry name" value="TPR-like_helical_dom_sf"/>
</dbReference>
<dbReference type="PANTHER" id="PTHR10098">
    <property type="entry name" value="RAPSYN-RELATED"/>
    <property type="match status" value="1"/>
</dbReference>
<dbReference type="EMBL" id="CP017599">
    <property type="protein sequence ID" value="AOX00549.1"/>
    <property type="molecule type" value="Genomic_DNA"/>
</dbReference>
<feature type="domain" description="CHAT" evidence="2">
    <location>
        <begin position="796"/>
        <end position="1107"/>
    </location>
</feature>
<keyword evidence="1" id="KW-0175">Coiled coil</keyword>
<evidence type="ECO:0000259" key="2">
    <source>
        <dbReference type="Pfam" id="PF12770"/>
    </source>
</evidence>
<dbReference type="OrthoDB" id="433986at2"/>
<dbReference type="STRING" id="1458985.BJP34_14830"/>
<dbReference type="PANTHER" id="PTHR10098:SF108">
    <property type="entry name" value="TETRATRICOPEPTIDE REPEAT PROTEIN 28"/>
    <property type="match status" value="1"/>
</dbReference>
<evidence type="ECO:0000256" key="1">
    <source>
        <dbReference type="SAM" id="Coils"/>
    </source>
</evidence>
<protein>
    <recommendedName>
        <fullName evidence="2">CHAT domain-containing protein</fullName>
    </recommendedName>
</protein>
<evidence type="ECO:0000313" key="4">
    <source>
        <dbReference type="Proteomes" id="UP000177870"/>
    </source>
</evidence>
<name>A0A1D8TSD4_9CYAN</name>
<dbReference type="SUPFAM" id="SSF48452">
    <property type="entry name" value="TPR-like"/>
    <property type="match status" value="2"/>
</dbReference>
<organism evidence="3 4">
    <name type="scientific">Moorena producens PAL-8-15-08-1</name>
    <dbReference type="NCBI Taxonomy" id="1458985"/>
    <lineage>
        <taxon>Bacteria</taxon>
        <taxon>Bacillati</taxon>
        <taxon>Cyanobacteriota</taxon>
        <taxon>Cyanophyceae</taxon>
        <taxon>Coleofasciculales</taxon>
        <taxon>Coleofasciculaceae</taxon>
        <taxon>Moorena</taxon>
    </lineage>
</organism>
<dbReference type="InterPro" id="IPR019734">
    <property type="entry name" value="TPR_rpt"/>
</dbReference>
<accession>A0A1D8TSD4</accession>
<dbReference type="Pfam" id="PF12770">
    <property type="entry name" value="CHAT"/>
    <property type="match status" value="1"/>
</dbReference>
<dbReference type="Pfam" id="PF13181">
    <property type="entry name" value="TPR_8"/>
    <property type="match status" value="1"/>
</dbReference>
<sequence>MDEQRFKAYVKLSNELLSCSSSDQVQLLEKNRELVDDGLWEVMEIISKKMVADGKQNVANFLLRLRNQLLSGISESPTSAHISFLDYLLFLDEVLQATVKSDSDPKVVYPLLEANLDKLDDSFIDVLQTWASASLLNAKPEIAQGIAIIIDKFSNLISDFQLGNKANNIEIAISGYQKVLTVFTRESNPENWAVTQNHLGIAYCQKIRHNRAENLEKGIEAFQRAVEVCTKEDFPHNWAQTQINLGHAYSDRIHGDRADNLELAIEAFQLALSVNNKQDFPIDWASTQNNLGAVYIDRIYGDRAENFEKAIKAFQLALEVRTKQDCPIDWAGTQNNLGIAYSKRIRGDKTENFQKTIEAYQLALLVDTKEEFPINWASTQNNLGLAYYENIGDDRTENLEKAIEAYQLALEVRTKQNFPYEWAQTQNNLGLAYSDRIDGDRADNLEKAIKAYQLALSVHTKSDFLIDWANTQTNLGNAYSDRIRGDRQENLEKAIEAFQLALEVCTLEANPIDHLRPSRSLGNLHFTQGNWQPAINAYEQAITAVELSRSWAITDQGREEMMSMRIDVYHKLVQAYINIGQSDQAIETVERSKARNLVQLLTNRNLSPKGDVPEDIKAELNRLHRNIPSLERQLQIVIDQLSGNQSQQQQQPRQALEKSQKQLQQQLQQSRQQLDQVLKEINDKYDSSFSITQQVETIPFREIQSLIDEHTAMIEWYVTTDKIITFIVTSHSQHPVIAESSAKDFDDFINLNDEYFEKYYQEKDQWKDNLASRLTELAKLLSIDNIITQIENIFEKVGVKCNRLILIPHWFLHLFPLHALPLSNGDLLIDRFERGVSYAPSSQLLQLTQTQPRPNFNHLFAIQDPTEDLAFTNLEVEIIRSFFSRSTVLARKDAREADVKTHPELSSAHCYHFSCHGRFNPISPLESALILAETKGSDSEASEDGHLTLAEIFSLNLTQSRLVTLSACETGMIDIGSFSDEYINLASGFLFAGSPTVVSSLWTVSDLSTSFLMIKFYENLIKGSHWEAGDVAIALNQAQLWLRNLTGKDCENFLDHLQPHIDKILTQLPPEHKFEFQDALEVFRQKICQKPHPFANPFYWAAFTATGF</sequence>
<gene>
    <name evidence="3" type="ORF">BJP34_14830</name>
</gene>
<proteinExistence type="predicted"/>
<dbReference type="InterPro" id="IPR024983">
    <property type="entry name" value="CHAT_dom"/>
</dbReference>
<dbReference type="AlphaFoldDB" id="A0A1D8TSD4"/>
<evidence type="ECO:0000313" key="3">
    <source>
        <dbReference type="EMBL" id="AOX00549.1"/>
    </source>
</evidence>